<dbReference type="InterPro" id="IPR035899">
    <property type="entry name" value="DBL_dom_sf"/>
</dbReference>
<comment type="caution">
    <text evidence="5">The sequence shown here is derived from an EMBL/GenBank/DDBJ whole genome shotgun (WGS) entry which is preliminary data.</text>
</comment>
<protein>
    <submittedName>
        <fullName evidence="5">RasGEF domain protein</fullName>
    </submittedName>
</protein>
<name>A0A0Q9YMS1_9GAMM</name>
<feature type="domain" description="Ras-GEF" evidence="3">
    <location>
        <begin position="37"/>
        <end position="298"/>
    </location>
</feature>
<dbReference type="GO" id="GO:0007264">
    <property type="term" value="P:small GTPase-mediated signal transduction"/>
    <property type="evidence" value="ECO:0007669"/>
    <property type="project" value="InterPro"/>
</dbReference>
<feature type="compositionally biased region" description="Polar residues" evidence="2">
    <location>
        <begin position="1485"/>
        <end position="1496"/>
    </location>
</feature>
<dbReference type="EMBL" id="LKHV02000001">
    <property type="protein sequence ID" value="MCS5707742.1"/>
    <property type="molecule type" value="Genomic_DNA"/>
</dbReference>
<dbReference type="SUPFAM" id="SSF48065">
    <property type="entry name" value="DBL homology domain (DH-domain)"/>
    <property type="match status" value="1"/>
</dbReference>
<feature type="compositionally biased region" description="Acidic residues" evidence="2">
    <location>
        <begin position="956"/>
        <end position="968"/>
    </location>
</feature>
<feature type="region of interest" description="Disordered" evidence="2">
    <location>
        <begin position="952"/>
        <end position="998"/>
    </location>
</feature>
<evidence type="ECO:0000313" key="5">
    <source>
        <dbReference type="EMBL" id="KRG17336.1"/>
    </source>
</evidence>
<feature type="compositionally biased region" description="Acidic residues" evidence="2">
    <location>
        <begin position="1030"/>
        <end position="1039"/>
    </location>
</feature>
<organism evidence="5">
    <name type="scientific">Candidatus Berkiella cookevillensis</name>
    <dbReference type="NCBI Taxonomy" id="437022"/>
    <lineage>
        <taxon>Bacteria</taxon>
        <taxon>Pseudomonadati</taxon>
        <taxon>Pseudomonadota</taxon>
        <taxon>Gammaproteobacteria</taxon>
        <taxon>Candidatus Berkiellales</taxon>
        <taxon>Candidatus Berkiellaceae</taxon>
        <taxon>Candidatus Berkiella</taxon>
    </lineage>
</organism>
<dbReference type="EMBL" id="LKHV01000018">
    <property type="protein sequence ID" value="KRG17336.1"/>
    <property type="molecule type" value="Genomic_DNA"/>
</dbReference>
<dbReference type="Pfam" id="PF00617">
    <property type="entry name" value="RasGEF"/>
    <property type="match status" value="2"/>
</dbReference>
<evidence type="ECO:0000313" key="7">
    <source>
        <dbReference type="Proteomes" id="UP000051494"/>
    </source>
</evidence>
<dbReference type="GO" id="GO:0005085">
    <property type="term" value="F:guanyl-nucleotide exchange factor activity"/>
    <property type="evidence" value="ECO:0007669"/>
    <property type="project" value="UniProtKB-KW"/>
</dbReference>
<dbReference type="InterPro" id="IPR000219">
    <property type="entry name" value="DH_dom"/>
</dbReference>
<evidence type="ECO:0000256" key="1">
    <source>
        <dbReference type="ARBA" id="ARBA00022658"/>
    </source>
</evidence>
<dbReference type="STRING" id="437022.CC99x_02406"/>
<dbReference type="SUPFAM" id="SSF48366">
    <property type="entry name" value="Ras GEF"/>
    <property type="match status" value="2"/>
</dbReference>
<evidence type="ECO:0000259" key="3">
    <source>
        <dbReference type="PROSITE" id="PS50009"/>
    </source>
</evidence>
<feature type="region of interest" description="Disordered" evidence="2">
    <location>
        <begin position="1026"/>
        <end position="1056"/>
    </location>
</feature>
<dbReference type="InterPro" id="IPR023578">
    <property type="entry name" value="Ras_GEF_dom_sf"/>
</dbReference>
<feature type="compositionally biased region" description="Basic and acidic residues" evidence="2">
    <location>
        <begin position="2024"/>
        <end position="2041"/>
    </location>
</feature>
<keyword evidence="1" id="KW-0344">Guanine-nucleotide releasing factor</keyword>
<dbReference type="Pfam" id="PF00621">
    <property type="entry name" value="RhoGEF"/>
    <property type="match status" value="1"/>
</dbReference>
<reference evidence="5" key="1">
    <citation type="submission" date="2015-09" db="EMBL/GenBank/DDBJ databases">
        <title>Draft Genome Sequences of Two Novel Amoeba-resistant Intranuclear Bacteria, Candidatus Berkiella cookevillensis and Candidatus Berkiella aquae.</title>
        <authorList>
            <person name="Mehari Y.T."/>
            <person name="Arivett B.A."/>
            <person name="Farone A.L."/>
            <person name="Gunderson J.H."/>
            <person name="Farone M.B."/>
        </authorList>
    </citation>
    <scope>NUCLEOTIDE SEQUENCE [LARGE SCALE GENOMIC DNA]</scope>
    <source>
        <strain evidence="5">CC99</strain>
    </source>
</reference>
<feature type="region of interest" description="Disordered" evidence="2">
    <location>
        <begin position="1669"/>
        <end position="1863"/>
    </location>
</feature>
<feature type="compositionally biased region" description="Polar residues" evidence="2">
    <location>
        <begin position="1741"/>
        <end position="1752"/>
    </location>
</feature>
<dbReference type="RefSeq" id="WP_057625495.1">
    <property type="nucleotide sequence ID" value="NZ_LKHV02000001.1"/>
</dbReference>
<dbReference type="SMART" id="SM00147">
    <property type="entry name" value="RasGEF"/>
    <property type="match status" value="1"/>
</dbReference>
<feature type="region of interest" description="Disordered" evidence="2">
    <location>
        <begin position="1"/>
        <end position="27"/>
    </location>
</feature>
<dbReference type="Gene3D" id="1.10.840.10">
    <property type="entry name" value="Ras guanine-nucleotide exchange factors catalytic domain"/>
    <property type="match status" value="2"/>
</dbReference>
<dbReference type="Gene3D" id="1.20.900.10">
    <property type="entry name" value="Dbl homology (DH) domain"/>
    <property type="match status" value="1"/>
</dbReference>
<dbReference type="OrthoDB" id="9021298at2"/>
<dbReference type="PROSITE" id="PS50010">
    <property type="entry name" value="DH_2"/>
    <property type="match status" value="1"/>
</dbReference>
<feature type="region of interest" description="Disordered" evidence="2">
    <location>
        <begin position="2016"/>
        <end position="2041"/>
    </location>
</feature>
<dbReference type="PANTHER" id="PTHR23113:SF99">
    <property type="entry name" value="RASGEF DOMAIN-CONTAINING PROTEIN"/>
    <property type="match status" value="1"/>
</dbReference>
<feature type="compositionally biased region" description="Polar residues" evidence="2">
    <location>
        <begin position="1775"/>
        <end position="1784"/>
    </location>
</feature>
<dbReference type="InterPro" id="IPR036964">
    <property type="entry name" value="RASGEF_cat_dom_sf"/>
</dbReference>
<evidence type="ECO:0000256" key="2">
    <source>
        <dbReference type="SAM" id="MobiDB-lite"/>
    </source>
</evidence>
<keyword evidence="7" id="KW-1185">Reference proteome</keyword>
<feature type="compositionally biased region" description="Basic and acidic residues" evidence="2">
    <location>
        <begin position="1848"/>
        <end position="1861"/>
    </location>
</feature>
<feature type="domain" description="DH" evidence="4">
    <location>
        <begin position="1062"/>
        <end position="1269"/>
    </location>
</feature>
<feature type="region of interest" description="Disordered" evidence="2">
    <location>
        <begin position="1465"/>
        <end position="1500"/>
    </location>
</feature>
<feature type="compositionally biased region" description="Basic and acidic residues" evidence="2">
    <location>
        <begin position="969"/>
        <end position="985"/>
    </location>
</feature>
<dbReference type="PANTHER" id="PTHR23113">
    <property type="entry name" value="GUANINE NUCLEOTIDE EXCHANGE FACTOR"/>
    <property type="match status" value="1"/>
</dbReference>
<accession>A0A0Q9YMS1</accession>
<dbReference type="InterPro" id="IPR008937">
    <property type="entry name" value="Ras-like_GEF"/>
</dbReference>
<dbReference type="InterPro" id="IPR001895">
    <property type="entry name" value="RASGEF_cat_dom"/>
</dbReference>
<evidence type="ECO:0000259" key="4">
    <source>
        <dbReference type="PROSITE" id="PS50010"/>
    </source>
</evidence>
<proteinExistence type="predicted"/>
<dbReference type="Proteomes" id="UP000051494">
    <property type="component" value="Unassembled WGS sequence"/>
</dbReference>
<evidence type="ECO:0000313" key="6">
    <source>
        <dbReference type="EMBL" id="MCS5707742.1"/>
    </source>
</evidence>
<reference evidence="6" key="2">
    <citation type="journal article" date="2016" name="Genome Announc.">
        <title>Draft Genome Sequences of Two Novel Amoeba-Resistant Intranuclear Bacteria, 'Candidatus Berkiella cookevillensis' and 'Candidatus Berkiella aquae'.</title>
        <authorList>
            <person name="Mehari Y.T."/>
            <person name="Arivett B.A."/>
            <person name="Farone A.L."/>
            <person name="Gunderson J.H."/>
            <person name="Farone M.B."/>
        </authorList>
    </citation>
    <scope>NUCLEOTIDE SEQUENCE</scope>
    <source>
        <strain evidence="6">CC99</strain>
    </source>
</reference>
<gene>
    <name evidence="6" type="ORF">CC99x_002360</name>
    <name evidence="5" type="ORF">CC99x_02406</name>
</gene>
<sequence length="2041" mass="227411">MTQDSKKAKVQSKDIQQSLSKKKLKKIGQITTGEVVTPEEFAASLRQFSLQYLPEMTPEQLQMDQRKKGQRGALDSHIDAQEKLKQFVVLDLLRQENPKNMQKTFDFYLKVLEESIKNNDFQSAATLLGALKSPSILRLRKEEIILAKVGEPPKVIDAGDNKCIKLNNEQIELLCDAELLFSGSNIFENYRKKLNELRAQDKPFVPMTSTIQQVYAQALGGSKTYKEADIDSDLSRDKESARKQIAEAKQDTALITILNDFQVIDKFDSFSDKRSSDILPRGQDAPLVFKETRPFHKTAKQPEMVSQMNSLFQIQKLKKTQIQNSSDQSSKKTTRIEKNSATPISEISLLVKPIGNFAIYSDPIEQLMSGWKQSTAAEQQPYTTKEFDDIATALIFKMPAQEIIDRLAAIRTRAQAEDGHLQLTTADDQLNFISQTMMLIGSIAKIYPDAFTECKFDALTRNSNLSEHAIHAVIKASTHKIQPIEMTVIPNPLTIDDYLSTKVIDKPETARAMAQDLFRSNLKLMTQIQPQEWINQNWTRGKSPNISAMADCFNGLEAMVRQDILFARSEKHQDRIFRFYIEVLDQALANHDYLSAYAIGASLQHTSISRLTYLGNDKRSTEVLEKFRILSNPTENKKAYNTELMSLGNTAYVPNISFLLQTFTFIDDGNPDNLKIGDSEYTNLIKISMDGREINNFQKQQAAAQAYLATLPANKPILTTDVSTRITNPYLDAEEAEKQSLAVKPRGEGAQPTFSQERIDLLQSSIPSMATVKKALTDHISKRIQECENINQAPEFIEAKSKGKHLKFSHKINSQGEIELSFEALTLSHLKTIQGGHFSKLFAKELKDEGYSISDADLQAGKVILKGTDVVKFLNAAGVTAADITLAYEGKGFDPSILSKPPMTHSTGASTAALESIAQEELEQEIDNDADELFSVKKSDLGVTIDVPSIETIFPSEEEEAPTEEEEAKAETKIEGRPRRGDDVSRQPPRPNTDILPQPKAEELEQGMDNDADELFSVIDTTHTIKESLSEEEQSEAEETEVRPRAMNPESPPVFVDPAITKRTHILKEFAATEESYLKNLSYIADNEKAIHNIIEKSPYMSEEQKKTYKEFISILTSIHTANQNILIDLESLKDLYDAKPINAKEIQETIERIQKNMTIIVPFYGRHAELFSKVNTPEFLDAFKQVTNPKAVPEQQDSTAKNINKVLTIAGSSLNCFDIGITPIQRYPRYCLLTQDLLKNTSEAHPAYTATSELLDAVLKSADKINTFVKARERVNNIGQFLAIKADNPKLDSKKTLKIEFVDLPIATSSTTLFEQLKDIQNSGEHPIHFELQENKDIAKNSIRIYLDPHKEAIATISILKETAASNPKIIIETKKNNLSYDALEVINGIANYLEDEFKKSPTFTSKDPELVKLYTLLNDSKAHTVELASPATQDSSIAANDPLDPDEKEEMQKLADVLTVQYTEPKDKSKKSTSPHVAILNPESKSSLRTTPLSSLMDEEPPLTVSLEDQPTSHVLTSVSKMTADPIPLETDPSVIPIDESLLVNNEEAEEEVVDAETTFDMPSTSKAPSILPPPLPIGAVVKELQSLEGEALDAAITKHLANMNAIFTNQKMPMPAHDTSKSTAEIGKLYLDALEAKQKENDSPILKGHIQLLSKILEIQKEKAAALSSEKATHRVDETPPIISRPRAHSMPSSTTSEPSIERKRAASFSGDTTPIWKKPPSSMSDKPSDKKSDTPIVPQNPSTFTNDSTKAKTKRPLGNVTIGEQRIKAQTHAQTDTIASQVIDPHSDAKVDPSTVTSQVVEPRSDAKADPPTVISQVVEPRSDDRTDSPTVISQSDTTVSVEPKGEPKSPPSRRETPLLQQKIGFPPMVSDEFGQSQNLSLQKLHDFAQAHQKAFDIKEIKKFPEQQNEGLKGLEFVFQRDKSDSKPVSAYATTGENQNVKFSVSKSLFTHDQDAAQEAIWKMCRLAVNAAEPNAVFTIPEKMSPPEKREMVKACFERAIQEALEKPDTKFTTETIPKVVDKAAEDPRKDTRLKGG</sequence>
<dbReference type="PROSITE" id="PS50009">
    <property type="entry name" value="RASGEF_CAT"/>
    <property type="match status" value="2"/>
</dbReference>
<reference evidence="6" key="3">
    <citation type="submission" date="2021-06" db="EMBL/GenBank/DDBJ databases">
        <title>Genomic Description and Analysis of Intracellular Bacteria, Candidatus Berkiella cookevillensis and Candidatus Berkiella aquae.</title>
        <authorList>
            <person name="Kidane D.T."/>
            <person name="Mehari Y.T."/>
            <person name="Rice F.C."/>
            <person name="Arivett B.A."/>
            <person name="Farone A.L."/>
            <person name="Berk S.G."/>
            <person name="Farone M.B."/>
        </authorList>
    </citation>
    <scope>NUCLEOTIDE SEQUENCE</scope>
    <source>
        <strain evidence="6">CC99</strain>
    </source>
</reference>
<feature type="domain" description="Ras-GEF" evidence="3">
    <location>
        <begin position="509"/>
        <end position="746"/>
    </location>
</feature>
<feature type="compositionally biased region" description="Polar residues" evidence="2">
    <location>
        <begin position="1833"/>
        <end position="1845"/>
    </location>
</feature>